<dbReference type="EMBL" id="KZ666337">
    <property type="protein sequence ID" value="PPR95220.1"/>
    <property type="molecule type" value="Genomic_DNA"/>
</dbReference>
<accession>A0A2P5WVU9</accession>
<organism evidence="3 4">
    <name type="scientific">Gossypium barbadense</name>
    <name type="common">Sea Island cotton</name>
    <name type="synonym">Hibiscus barbadensis</name>
    <dbReference type="NCBI Taxonomy" id="3634"/>
    <lineage>
        <taxon>Eukaryota</taxon>
        <taxon>Viridiplantae</taxon>
        <taxon>Streptophyta</taxon>
        <taxon>Embryophyta</taxon>
        <taxon>Tracheophyta</taxon>
        <taxon>Spermatophyta</taxon>
        <taxon>Magnoliopsida</taxon>
        <taxon>eudicotyledons</taxon>
        <taxon>Gunneridae</taxon>
        <taxon>Pentapetalae</taxon>
        <taxon>rosids</taxon>
        <taxon>malvids</taxon>
        <taxon>Malvales</taxon>
        <taxon>Malvaceae</taxon>
        <taxon>Malvoideae</taxon>
        <taxon>Gossypium</taxon>
    </lineage>
</organism>
<dbReference type="NCBIfam" id="TIGR01640">
    <property type="entry name" value="F_box_assoc_1"/>
    <property type="match status" value="1"/>
</dbReference>
<dbReference type="InterPro" id="IPR013187">
    <property type="entry name" value="F-box-assoc_dom_typ3"/>
</dbReference>
<reference evidence="3 4" key="1">
    <citation type="submission" date="2015-01" db="EMBL/GenBank/DDBJ databases">
        <title>Genome of allotetraploid Gossypium barbadense reveals genomic plasticity and fiber elongation in cotton evolution.</title>
        <authorList>
            <person name="Chen X."/>
            <person name="Liu X."/>
            <person name="Zhao B."/>
            <person name="Zheng H."/>
            <person name="Hu Y."/>
            <person name="Lu G."/>
            <person name="Yang C."/>
            <person name="Chen J."/>
            <person name="Shan C."/>
            <person name="Zhang L."/>
            <person name="Zhou Y."/>
            <person name="Wang L."/>
            <person name="Guo W."/>
            <person name="Bai Y."/>
            <person name="Ruan J."/>
            <person name="Shangguan X."/>
            <person name="Mao Y."/>
            <person name="Jiang J."/>
            <person name="Zhu Y."/>
            <person name="Lei J."/>
            <person name="Kang H."/>
            <person name="Chen S."/>
            <person name="He X."/>
            <person name="Wang R."/>
            <person name="Wang Y."/>
            <person name="Chen J."/>
            <person name="Wang L."/>
            <person name="Yu S."/>
            <person name="Wang B."/>
            <person name="Wei J."/>
            <person name="Song S."/>
            <person name="Lu X."/>
            <person name="Gao Z."/>
            <person name="Gu W."/>
            <person name="Deng X."/>
            <person name="Ma D."/>
            <person name="Wang S."/>
            <person name="Liang W."/>
            <person name="Fang L."/>
            <person name="Cai C."/>
            <person name="Zhu X."/>
            <person name="Zhou B."/>
            <person name="Zhang Y."/>
            <person name="Chen Z."/>
            <person name="Xu S."/>
            <person name="Zhu R."/>
            <person name="Wang S."/>
            <person name="Zhang T."/>
            <person name="Zhao G."/>
        </authorList>
    </citation>
    <scope>NUCLEOTIDE SEQUENCE [LARGE SCALE GENOMIC DNA]</scope>
    <source>
        <strain evidence="4">cv. Xinhai21</strain>
        <tissue evidence="3">Leaf</tissue>
    </source>
</reference>
<gene>
    <name evidence="3" type="ORF">GOBAR_AA25451</name>
</gene>
<dbReference type="InterPro" id="IPR017451">
    <property type="entry name" value="F-box-assoc_interact_dom"/>
</dbReference>
<name>A0A2P5WVU9_GOSBA</name>
<feature type="compositionally biased region" description="Acidic residues" evidence="1">
    <location>
        <begin position="254"/>
        <end position="268"/>
    </location>
</feature>
<evidence type="ECO:0000256" key="1">
    <source>
        <dbReference type="SAM" id="MobiDB-lite"/>
    </source>
</evidence>
<dbReference type="AlphaFoldDB" id="A0A2P5WVU9"/>
<feature type="region of interest" description="Disordered" evidence="1">
    <location>
        <begin position="246"/>
        <end position="268"/>
    </location>
</feature>
<feature type="domain" description="F-box associated beta-propeller type 3" evidence="2">
    <location>
        <begin position="290"/>
        <end position="409"/>
    </location>
</feature>
<feature type="compositionally biased region" description="Basic and acidic residues" evidence="1">
    <location>
        <begin position="1"/>
        <end position="30"/>
    </location>
</feature>
<dbReference type="Pfam" id="PF08268">
    <property type="entry name" value="FBA_3"/>
    <property type="match status" value="1"/>
</dbReference>
<proteinExistence type="predicted"/>
<dbReference type="PANTHER" id="PTHR31672">
    <property type="entry name" value="BNACNNG10540D PROTEIN"/>
    <property type="match status" value="1"/>
</dbReference>
<dbReference type="InterPro" id="IPR050796">
    <property type="entry name" value="SCF_F-box_component"/>
</dbReference>
<sequence length="454" mass="53033">MSYLPKEKAMGNERSSKEKEDEQRIREKGLRNGRPKGHHWRLKPMNKDYLVQDLPAALTFWHPLVSPEVNVRSVATLIVDNVYIEIFSRADLKTMKKCRVLSKECKDLTYESTFMGLHSQRTSTMVGYLLQCMKIFVYDWRDRFTSNFVSIANSGIEPKLTRNVLNFLPEQAQIVAAVNEGLVLCSPRIYGENWFYICKPSTQKWEFIPAPNPRFCRSKISMLVLRSNPLRFKIVGLSDTDCSDDTHSVSVSESDSESDLDSEYSDEEVNDRVVSNEKLWHCEIFDSKSWEWKQSDDLKLTYDDFFKNEQGVSACGGIHWLISNREQDKDIVLSFDGNKEEWTMASLPNSLRRKEYCEQIALVSCEGNLGLVKVSFKTRAQMVDVWVLNYEHIWIRKHTMNLNKECYLTRFHSFYSADTLLMKDIWSVYFYNFKTQKFNRALNAMKVKIVVIFL</sequence>
<dbReference type="Proteomes" id="UP000239757">
    <property type="component" value="Unassembled WGS sequence"/>
</dbReference>
<evidence type="ECO:0000259" key="2">
    <source>
        <dbReference type="Pfam" id="PF08268"/>
    </source>
</evidence>
<protein>
    <recommendedName>
        <fullName evidence="2">F-box associated beta-propeller type 3 domain-containing protein</fullName>
    </recommendedName>
</protein>
<evidence type="ECO:0000313" key="4">
    <source>
        <dbReference type="Proteomes" id="UP000239757"/>
    </source>
</evidence>
<feature type="region of interest" description="Disordered" evidence="1">
    <location>
        <begin position="1"/>
        <end position="38"/>
    </location>
</feature>
<evidence type="ECO:0000313" key="3">
    <source>
        <dbReference type="EMBL" id="PPR95220.1"/>
    </source>
</evidence>
<dbReference type="PANTHER" id="PTHR31672:SF13">
    <property type="entry name" value="F-BOX PROTEIN CPR30-LIKE"/>
    <property type="match status" value="1"/>
</dbReference>
<dbReference type="OrthoDB" id="1845982at2759"/>